<evidence type="ECO:0000313" key="9">
    <source>
        <dbReference type="Proteomes" id="UP000193564"/>
    </source>
</evidence>
<dbReference type="Proteomes" id="UP000193564">
    <property type="component" value="Unassembled WGS sequence"/>
</dbReference>
<dbReference type="PANTHER" id="PTHR34820">
    <property type="entry name" value="INNER MEMBRANE PROTEIN YEBZ"/>
    <property type="match status" value="1"/>
</dbReference>
<dbReference type="RefSeq" id="WP_085188695.1">
    <property type="nucleotide sequence ID" value="NZ_AP022605.1"/>
</dbReference>
<keyword evidence="4" id="KW-0186">Copper</keyword>
<dbReference type="InterPro" id="IPR007348">
    <property type="entry name" value="CopC_dom"/>
</dbReference>
<dbReference type="STRING" id="126673.AWC01_04720"/>
<feature type="signal peptide" evidence="6">
    <location>
        <begin position="1"/>
        <end position="32"/>
    </location>
</feature>
<dbReference type="GO" id="GO:0046688">
    <property type="term" value="P:response to copper ion"/>
    <property type="evidence" value="ECO:0007669"/>
    <property type="project" value="InterPro"/>
</dbReference>
<keyword evidence="5" id="KW-0812">Transmembrane</keyword>
<dbReference type="GO" id="GO:0030313">
    <property type="term" value="C:cell envelope"/>
    <property type="evidence" value="ECO:0007669"/>
    <property type="project" value="UniProtKB-SubCell"/>
</dbReference>
<comment type="subcellular location">
    <subcellularLocation>
        <location evidence="1">Cell envelope</location>
    </subcellularLocation>
</comment>
<dbReference type="OrthoDB" id="5242236at2"/>
<proteinExistence type="predicted"/>
<keyword evidence="5" id="KW-1133">Transmembrane helix</keyword>
<feature type="domain" description="CopC" evidence="7">
    <location>
        <begin position="31"/>
        <end position="123"/>
    </location>
</feature>
<evidence type="ECO:0000256" key="4">
    <source>
        <dbReference type="ARBA" id="ARBA00023008"/>
    </source>
</evidence>
<dbReference type="GO" id="GO:0006825">
    <property type="term" value="P:copper ion transport"/>
    <property type="evidence" value="ECO:0007669"/>
    <property type="project" value="InterPro"/>
</dbReference>
<dbReference type="InterPro" id="IPR014756">
    <property type="entry name" value="Ig_E-set"/>
</dbReference>
<feature type="transmembrane region" description="Helical" evidence="5">
    <location>
        <begin position="151"/>
        <end position="170"/>
    </location>
</feature>
<evidence type="ECO:0000259" key="7">
    <source>
        <dbReference type="Pfam" id="PF04234"/>
    </source>
</evidence>
<evidence type="ECO:0000256" key="2">
    <source>
        <dbReference type="ARBA" id="ARBA00022723"/>
    </source>
</evidence>
<sequence>MQALICRLTAAVAAVTLVALSLVGAGVTSAHATVIATDPADGAPVAEAPARVSATFSEAMQPAFAAMTVVGPDGNLWSTGAPQVQDTVVSVNLRPLGPAGVYTVNYRATSADGHVVTGSWTFELTAGGTGTPGPSAAADAPPVAPAEDPPVWPFIVGACVAVGAAALWTARRRT</sequence>
<evidence type="ECO:0000313" key="8">
    <source>
        <dbReference type="EMBL" id="ORV44116.1"/>
    </source>
</evidence>
<organism evidence="8 9">
    <name type="scientific">Mycolicibacterium doricum</name>
    <dbReference type="NCBI Taxonomy" id="126673"/>
    <lineage>
        <taxon>Bacteria</taxon>
        <taxon>Bacillati</taxon>
        <taxon>Actinomycetota</taxon>
        <taxon>Actinomycetes</taxon>
        <taxon>Mycobacteriales</taxon>
        <taxon>Mycobacteriaceae</taxon>
        <taxon>Mycolicibacterium</taxon>
    </lineage>
</organism>
<accession>A0A1X1THW4</accession>
<dbReference type="Pfam" id="PF04234">
    <property type="entry name" value="CopC"/>
    <property type="match status" value="1"/>
</dbReference>
<keyword evidence="9" id="KW-1185">Reference proteome</keyword>
<keyword evidence="2" id="KW-0479">Metal-binding</keyword>
<comment type="caution">
    <text evidence="8">The sequence shown here is derived from an EMBL/GenBank/DDBJ whole genome shotgun (WGS) entry which is preliminary data.</text>
</comment>
<dbReference type="GO" id="GO:0042597">
    <property type="term" value="C:periplasmic space"/>
    <property type="evidence" value="ECO:0007669"/>
    <property type="project" value="InterPro"/>
</dbReference>
<dbReference type="InterPro" id="IPR014755">
    <property type="entry name" value="Cu-Rt/internalin_Ig-like"/>
</dbReference>
<name>A0A1X1THW4_9MYCO</name>
<dbReference type="GO" id="GO:0005507">
    <property type="term" value="F:copper ion binding"/>
    <property type="evidence" value="ECO:0007669"/>
    <property type="project" value="InterPro"/>
</dbReference>
<protein>
    <submittedName>
        <fullName evidence="8">Copper resistance protein CopC</fullName>
    </submittedName>
</protein>
<reference evidence="8 9" key="1">
    <citation type="submission" date="2016-01" db="EMBL/GenBank/DDBJ databases">
        <title>The new phylogeny of the genus Mycobacterium.</title>
        <authorList>
            <person name="Tarcisio F."/>
            <person name="Conor M."/>
            <person name="Antonella G."/>
            <person name="Elisabetta G."/>
            <person name="Giulia F.S."/>
            <person name="Sara T."/>
            <person name="Anna F."/>
            <person name="Clotilde B."/>
            <person name="Roberto B."/>
            <person name="Veronica D.S."/>
            <person name="Fabio R."/>
            <person name="Monica P."/>
            <person name="Olivier J."/>
            <person name="Enrico T."/>
            <person name="Nicola S."/>
        </authorList>
    </citation>
    <scope>NUCLEOTIDE SEQUENCE [LARGE SCALE GENOMIC DNA]</scope>
    <source>
        <strain evidence="8 9">DSM 44339</strain>
    </source>
</reference>
<evidence type="ECO:0000256" key="6">
    <source>
        <dbReference type="SAM" id="SignalP"/>
    </source>
</evidence>
<evidence type="ECO:0000256" key="5">
    <source>
        <dbReference type="SAM" id="Phobius"/>
    </source>
</evidence>
<dbReference type="GO" id="GO:0005886">
    <property type="term" value="C:plasma membrane"/>
    <property type="evidence" value="ECO:0007669"/>
    <property type="project" value="TreeGrafter"/>
</dbReference>
<dbReference type="PANTHER" id="PTHR34820:SF4">
    <property type="entry name" value="INNER MEMBRANE PROTEIN YEBZ"/>
    <property type="match status" value="1"/>
</dbReference>
<keyword evidence="5" id="KW-0472">Membrane</keyword>
<gene>
    <name evidence="8" type="ORF">AWC01_04720</name>
</gene>
<keyword evidence="3 6" id="KW-0732">Signal</keyword>
<dbReference type="Gene3D" id="2.60.40.1220">
    <property type="match status" value="1"/>
</dbReference>
<dbReference type="InterPro" id="IPR032694">
    <property type="entry name" value="CopC/D"/>
</dbReference>
<evidence type="ECO:0000256" key="3">
    <source>
        <dbReference type="ARBA" id="ARBA00022729"/>
    </source>
</evidence>
<dbReference type="AlphaFoldDB" id="A0A1X1THW4"/>
<dbReference type="SUPFAM" id="SSF81296">
    <property type="entry name" value="E set domains"/>
    <property type="match status" value="1"/>
</dbReference>
<feature type="chain" id="PRO_5013027243" evidence="6">
    <location>
        <begin position="33"/>
        <end position="174"/>
    </location>
</feature>
<evidence type="ECO:0000256" key="1">
    <source>
        <dbReference type="ARBA" id="ARBA00004196"/>
    </source>
</evidence>
<dbReference type="EMBL" id="LQOS01000015">
    <property type="protein sequence ID" value="ORV44116.1"/>
    <property type="molecule type" value="Genomic_DNA"/>
</dbReference>